<protein>
    <recommendedName>
        <fullName evidence="8">DoxX-like protein</fullName>
    </recommendedName>
</protein>
<feature type="transmembrane region" description="Helical" evidence="5">
    <location>
        <begin position="95"/>
        <end position="112"/>
    </location>
</feature>
<keyword evidence="2 5" id="KW-0812">Transmembrane</keyword>
<gene>
    <name evidence="6" type="ORF">BWR22_01220</name>
</gene>
<proteinExistence type="predicted"/>
<dbReference type="InterPro" id="IPR032808">
    <property type="entry name" value="DoxX"/>
</dbReference>
<evidence type="ECO:0000313" key="6">
    <source>
        <dbReference type="EMBL" id="APX98982.1"/>
    </source>
</evidence>
<feature type="transmembrane region" description="Helical" evidence="5">
    <location>
        <begin position="70"/>
        <end position="89"/>
    </location>
</feature>
<dbReference type="Pfam" id="PF13564">
    <property type="entry name" value="DoxX_2"/>
    <property type="match status" value="1"/>
</dbReference>
<evidence type="ECO:0000256" key="1">
    <source>
        <dbReference type="ARBA" id="ARBA00004141"/>
    </source>
</evidence>
<sequence>MKIQKIIYWVSTLFVCGVFLFSATMYFTKYNMVEGFFKALNHPTYLIYPLASLKIIGVIVILLRKNNWLIEWAYAGFFFNAILASAAHFNANHDIGLSYFVIPFILVSYFLGKKVRGNVINN</sequence>
<accession>A0AAC9LK43</accession>
<keyword evidence="7" id="KW-1185">Reference proteome</keyword>
<dbReference type="GO" id="GO:0016020">
    <property type="term" value="C:membrane"/>
    <property type="evidence" value="ECO:0007669"/>
    <property type="project" value="UniProtKB-SubCell"/>
</dbReference>
<feature type="transmembrane region" description="Helical" evidence="5">
    <location>
        <begin position="7"/>
        <end position="26"/>
    </location>
</feature>
<name>A0AAC9LK43_9FLAO</name>
<dbReference type="EMBL" id="CP019352">
    <property type="protein sequence ID" value="APX98982.1"/>
    <property type="molecule type" value="Genomic_DNA"/>
</dbReference>
<reference evidence="6 7" key="1">
    <citation type="submission" date="2017-01" db="EMBL/GenBank/DDBJ databases">
        <title>Complete genome of Lacinutrix venerupis DOK2-8 isolated from seawater in Dokdo.</title>
        <authorList>
            <person name="Chi W.-J."/>
            <person name="Kim J.H."/>
        </authorList>
    </citation>
    <scope>NUCLEOTIDE SEQUENCE [LARGE SCALE GENOMIC DNA]</scope>
    <source>
        <strain evidence="6 7">DOK2-8</strain>
    </source>
</reference>
<dbReference type="Proteomes" id="UP000187506">
    <property type="component" value="Chromosome"/>
</dbReference>
<evidence type="ECO:0008006" key="8">
    <source>
        <dbReference type="Google" id="ProtNLM"/>
    </source>
</evidence>
<keyword evidence="4 5" id="KW-0472">Membrane</keyword>
<dbReference type="KEGG" id="lvn:BWR22_01220"/>
<evidence type="ECO:0000256" key="2">
    <source>
        <dbReference type="ARBA" id="ARBA00022692"/>
    </source>
</evidence>
<evidence type="ECO:0000256" key="3">
    <source>
        <dbReference type="ARBA" id="ARBA00022989"/>
    </source>
</evidence>
<feature type="transmembrane region" description="Helical" evidence="5">
    <location>
        <begin position="46"/>
        <end position="63"/>
    </location>
</feature>
<evidence type="ECO:0000313" key="7">
    <source>
        <dbReference type="Proteomes" id="UP000187506"/>
    </source>
</evidence>
<dbReference type="AlphaFoldDB" id="A0AAC9LK43"/>
<keyword evidence="3 5" id="KW-1133">Transmembrane helix</keyword>
<evidence type="ECO:0000256" key="5">
    <source>
        <dbReference type="SAM" id="Phobius"/>
    </source>
</evidence>
<dbReference type="RefSeq" id="WP_076731626.1">
    <property type="nucleotide sequence ID" value="NZ_CP019352.1"/>
</dbReference>
<comment type="subcellular location">
    <subcellularLocation>
        <location evidence="1">Membrane</location>
        <topology evidence="1">Multi-pass membrane protein</topology>
    </subcellularLocation>
</comment>
<evidence type="ECO:0000256" key="4">
    <source>
        <dbReference type="ARBA" id="ARBA00023136"/>
    </source>
</evidence>
<organism evidence="6 7">
    <name type="scientific">Lacinutrix venerupis</name>
    <dbReference type="NCBI Taxonomy" id="1486034"/>
    <lineage>
        <taxon>Bacteria</taxon>
        <taxon>Pseudomonadati</taxon>
        <taxon>Bacteroidota</taxon>
        <taxon>Flavobacteriia</taxon>
        <taxon>Flavobacteriales</taxon>
        <taxon>Flavobacteriaceae</taxon>
        <taxon>Lacinutrix</taxon>
    </lineage>
</organism>